<gene>
    <name evidence="5" type="ORF">B1B_13952</name>
</gene>
<evidence type="ECO:0000259" key="4">
    <source>
        <dbReference type="Pfam" id="PF08245"/>
    </source>
</evidence>
<dbReference type="SUPFAM" id="SSF53623">
    <property type="entry name" value="MurD-like peptide ligases, catalytic domain"/>
    <property type="match status" value="1"/>
</dbReference>
<comment type="caution">
    <text evidence="5">The sequence shown here is derived from an EMBL/GenBank/DDBJ whole genome shotgun (WGS) entry which is preliminary data.</text>
</comment>
<dbReference type="Gene3D" id="3.40.1190.10">
    <property type="entry name" value="Mur-like, catalytic domain"/>
    <property type="match status" value="1"/>
</dbReference>
<dbReference type="GO" id="GO:0008764">
    <property type="term" value="F:UDP-N-acetylmuramoylalanine-D-glutamate ligase activity"/>
    <property type="evidence" value="ECO:0007669"/>
    <property type="project" value="InterPro"/>
</dbReference>
<keyword evidence="1 5" id="KW-0436">Ligase</keyword>
<sequence>HQLREQGRPFYSLIQAYLDLARGQVIGITGSHGKSTTSALVAAALSRSLLFETVWLAGNDRHNHQALEAVARDQEGTGCLVLEISNRQLLQMDRAPTVAAITNITPNHLEEHSGMAGYVACKRQIVDLPGCRVAVRNGDDPVSLATGPLREGIPEFRFAATESGLGNLDGSFEENGAVWLTRHGRRERVLAVDRLRLPGSHNLANVRAAVAICAALDQFRWEALPLVAEGLESFGTSPTASS</sequence>
<keyword evidence="2" id="KW-0547">Nucleotide-binding</keyword>
<dbReference type="InterPro" id="IPR005762">
    <property type="entry name" value="MurD"/>
</dbReference>
<evidence type="ECO:0000256" key="2">
    <source>
        <dbReference type="ARBA" id="ARBA00022741"/>
    </source>
</evidence>
<dbReference type="InterPro" id="IPR036565">
    <property type="entry name" value="Mur-like_cat_sf"/>
</dbReference>
<dbReference type="GO" id="GO:0005737">
    <property type="term" value="C:cytoplasm"/>
    <property type="evidence" value="ECO:0007669"/>
    <property type="project" value="InterPro"/>
</dbReference>
<feature type="non-terminal residue" evidence="5">
    <location>
        <position position="1"/>
    </location>
</feature>
<organism evidence="5">
    <name type="scientific">mine drainage metagenome</name>
    <dbReference type="NCBI Taxonomy" id="410659"/>
    <lineage>
        <taxon>unclassified sequences</taxon>
        <taxon>metagenomes</taxon>
        <taxon>ecological metagenomes</taxon>
    </lineage>
</organism>
<dbReference type="EMBL" id="AUZY01009197">
    <property type="protein sequence ID" value="EQD43116.1"/>
    <property type="molecule type" value="Genomic_DNA"/>
</dbReference>
<evidence type="ECO:0000313" key="5">
    <source>
        <dbReference type="EMBL" id="EQD43116.1"/>
    </source>
</evidence>
<keyword evidence="3" id="KW-0067">ATP-binding</keyword>
<dbReference type="PANTHER" id="PTHR43692">
    <property type="entry name" value="UDP-N-ACETYLMURAMOYLALANINE--D-GLUTAMATE LIGASE"/>
    <property type="match status" value="1"/>
</dbReference>
<evidence type="ECO:0000256" key="1">
    <source>
        <dbReference type="ARBA" id="ARBA00022598"/>
    </source>
</evidence>
<name>T0Z508_9ZZZZ</name>
<dbReference type="GO" id="GO:0008360">
    <property type="term" value="P:regulation of cell shape"/>
    <property type="evidence" value="ECO:0007669"/>
    <property type="project" value="InterPro"/>
</dbReference>
<protein>
    <submittedName>
        <fullName evidence="5">Mur ligase, central domain protein</fullName>
        <ecNumber evidence="5">6.3.2.-</ecNumber>
    </submittedName>
</protein>
<dbReference type="AlphaFoldDB" id="T0Z508"/>
<dbReference type="InterPro" id="IPR013221">
    <property type="entry name" value="Mur_ligase_cen"/>
</dbReference>
<reference evidence="5" key="1">
    <citation type="submission" date="2013-08" db="EMBL/GenBank/DDBJ databases">
        <authorList>
            <person name="Mendez C."/>
            <person name="Richter M."/>
            <person name="Ferrer M."/>
            <person name="Sanchez J."/>
        </authorList>
    </citation>
    <scope>NUCLEOTIDE SEQUENCE</scope>
</reference>
<dbReference type="GO" id="GO:0051301">
    <property type="term" value="P:cell division"/>
    <property type="evidence" value="ECO:0007669"/>
    <property type="project" value="InterPro"/>
</dbReference>
<dbReference type="GO" id="GO:0005524">
    <property type="term" value="F:ATP binding"/>
    <property type="evidence" value="ECO:0007669"/>
    <property type="project" value="UniProtKB-KW"/>
</dbReference>
<evidence type="ECO:0000256" key="3">
    <source>
        <dbReference type="ARBA" id="ARBA00022840"/>
    </source>
</evidence>
<feature type="domain" description="Mur ligase central" evidence="4">
    <location>
        <begin position="28"/>
        <end position="212"/>
    </location>
</feature>
<reference evidence="5" key="2">
    <citation type="journal article" date="2014" name="ISME J.">
        <title>Microbial stratification in low pH oxic and suboxic macroscopic growths along an acid mine drainage.</title>
        <authorList>
            <person name="Mendez-Garcia C."/>
            <person name="Mesa V."/>
            <person name="Sprenger R.R."/>
            <person name="Richter M."/>
            <person name="Diez M.S."/>
            <person name="Solano J."/>
            <person name="Bargiela R."/>
            <person name="Golyshina O.V."/>
            <person name="Manteca A."/>
            <person name="Ramos J.L."/>
            <person name="Gallego J.R."/>
            <person name="Llorente I."/>
            <person name="Martins Dos Santos V.A."/>
            <person name="Jensen O.N."/>
            <person name="Pelaez A.I."/>
            <person name="Sanchez J."/>
            <person name="Ferrer M."/>
        </authorList>
    </citation>
    <scope>NUCLEOTIDE SEQUENCE</scope>
</reference>
<accession>T0Z508</accession>
<proteinExistence type="predicted"/>
<dbReference type="Pfam" id="PF08245">
    <property type="entry name" value="Mur_ligase_M"/>
    <property type="match status" value="1"/>
</dbReference>
<dbReference type="EC" id="6.3.2.-" evidence="5"/>
<dbReference type="PANTHER" id="PTHR43692:SF1">
    <property type="entry name" value="UDP-N-ACETYLMURAMOYLALANINE--D-GLUTAMATE LIGASE"/>
    <property type="match status" value="1"/>
</dbReference>